<accession>A0ABW4VR95</accession>
<organism evidence="1 2">
    <name type="scientific">Belliella marina</name>
    <dbReference type="NCBI Taxonomy" id="1644146"/>
    <lineage>
        <taxon>Bacteria</taxon>
        <taxon>Pseudomonadati</taxon>
        <taxon>Bacteroidota</taxon>
        <taxon>Cytophagia</taxon>
        <taxon>Cytophagales</taxon>
        <taxon>Cyclobacteriaceae</taxon>
        <taxon>Belliella</taxon>
    </lineage>
</organism>
<evidence type="ECO:0000313" key="1">
    <source>
        <dbReference type="EMBL" id="MFD2036115.1"/>
    </source>
</evidence>
<proteinExistence type="predicted"/>
<reference evidence="2" key="1">
    <citation type="journal article" date="2019" name="Int. J. Syst. Evol. Microbiol.">
        <title>The Global Catalogue of Microorganisms (GCM) 10K type strain sequencing project: providing services to taxonomists for standard genome sequencing and annotation.</title>
        <authorList>
            <consortium name="The Broad Institute Genomics Platform"/>
            <consortium name="The Broad Institute Genome Sequencing Center for Infectious Disease"/>
            <person name="Wu L."/>
            <person name="Ma J."/>
        </authorList>
    </citation>
    <scope>NUCLEOTIDE SEQUENCE [LARGE SCALE GENOMIC DNA]</scope>
    <source>
        <strain evidence="2">CGMCC 1.15180</strain>
    </source>
</reference>
<dbReference type="InterPro" id="IPR036913">
    <property type="entry name" value="YegP-like_sf"/>
</dbReference>
<keyword evidence="2" id="KW-1185">Reference proteome</keyword>
<dbReference type="EMBL" id="JBHUHR010000039">
    <property type="protein sequence ID" value="MFD2036115.1"/>
    <property type="molecule type" value="Genomic_DNA"/>
</dbReference>
<dbReference type="Gene3D" id="2.30.29.80">
    <property type="match status" value="1"/>
</dbReference>
<dbReference type="Proteomes" id="UP001597361">
    <property type="component" value="Unassembled WGS sequence"/>
</dbReference>
<gene>
    <name evidence="1" type="ORF">ACFSKL_15035</name>
</gene>
<sequence length="882" mass="101673">MSIPDLKISKNIQTQDDLDFDFLRKKGIEYIEQLGGKLWTDFNTHDPGITTLELLCYAITDLGLRINMPIQDLLNPDESSKQFFEAHEIMPNRALTTLDYRKLFIDIDPLKINNCFLKPFSQKLFINCRDAKVSLLQKSFEAVPKELLKEANIRGLYTLWVDFSEDVPNTKSLETELWKTYHSNRNLCEDLVEIKAVGKQEIKVCADIELSPQADENLVNAQILLAIDQYFSPKVKIHSLGAMLEKGFSTDEIFEGPLLKHGFIVDEELRKNQLRSEVRLSDLMNLILKIDGVLLIHDMSISFCNGNAKEADDLWNLCIKEGHKPILCKGKSVFSFRKENLPINMDQNAIQSYRKILMEDQVKNLDKISKDLRLGYPAGKKVNIGNYHSITNNFPENYGVGIHGLSDNETPARHAQAKQLKAYLLFFDQILATYFKHLVNVKEQLSISNDFSNSYFIQAVTDIKGIHELVEDYDSFDWQELVSKFDDQNLRNSKIKDHLIARFSENFGNYAFLMKSIYGKASEEIVHNNKRSFLGNYDLMSSTRATAFNYYKQSIGNIWNCTNVSGLENRIAGLLGIKLSDSKAYKRETISEKFVELYKVNDDQYRWRIRDASNQIILTATENYDTYHAAEKEMYQSIYKIINSNRQEIKLIKNPNIKRKTVNVIEIVKSDSGKFSFNIINPNIKPFSNPKRIIARQFKYYDTIGEVRDAVLDSIEFFIEEFCDEGIHLLEHILMLPHGQEQKDESYYLPICADDCGQGCNADPYTFRISIVLPGYTQRFSDINFRNFAEDLIRKEIPAHILAKICWVGHRKNTVKKKDNDLLQFEEKLRNFLIDKAAGKQDSIPELINAIQNLNNIYPKGQLHDCDTQDVNGKIILGRTNI</sequence>
<dbReference type="RefSeq" id="WP_376887138.1">
    <property type="nucleotide sequence ID" value="NZ_JBHUHR010000039.1"/>
</dbReference>
<evidence type="ECO:0000313" key="2">
    <source>
        <dbReference type="Proteomes" id="UP001597361"/>
    </source>
</evidence>
<dbReference type="SUPFAM" id="SSF160113">
    <property type="entry name" value="YegP-like"/>
    <property type="match status" value="1"/>
</dbReference>
<name>A0ABW4VR95_9BACT</name>
<protein>
    <submittedName>
        <fullName evidence="1">Uncharacterized protein</fullName>
    </submittedName>
</protein>
<comment type="caution">
    <text evidence="1">The sequence shown here is derived from an EMBL/GenBank/DDBJ whole genome shotgun (WGS) entry which is preliminary data.</text>
</comment>